<feature type="region of interest" description="Disordered" evidence="1">
    <location>
        <begin position="462"/>
        <end position="536"/>
    </location>
</feature>
<accession>A0A3M6VB46</accession>
<feature type="domain" description="Ubiquitin-like" evidence="2">
    <location>
        <begin position="33"/>
        <end position="108"/>
    </location>
</feature>
<evidence type="ECO:0000313" key="3">
    <source>
        <dbReference type="EMBL" id="RMX64235.1"/>
    </source>
</evidence>
<dbReference type="CDD" id="cd20104">
    <property type="entry name" value="MBT_PHF20L1-like"/>
    <property type="match status" value="1"/>
</dbReference>
<protein>
    <recommendedName>
        <fullName evidence="2">Ubiquitin-like domain-containing protein</fullName>
    </recommendedName>
</protein>
<dbReference type="InterPro" id="IPR029071">
    <property type="entry name" value="Ubiquitin-like_domsf"/>
</dbReference>
<dbReference type="Pfam" id="PF00240">
    <property type="entry name" value="ubiquitin"/>
    <property type="match status" value="1"/>
</dbReference>
<dbReference type="Proteomes" id="UP000282087">
    <property type="component" value="Unassembled WGS sequence"/>
</dbReference>
<dbReference type="Gene3D" id="3.10.20.90">
    <property type="entry name" value="Phosphatidylinositol 3-kinase Catalytic Subunit, Chain A, domain 1"/>
    <property type="match status" value="1"/>
</dbReference>
<sequence>MANSVDLSVHTPPDSPVSTSSLPFPPSSHNDALHLRLKTLDERVFDVTVASSMSVTDFRATVAEATAVPAPRQRLIYRGKLLKDGAALAAYDLQDGHTVHLVAKPPAAVEADASRRPADGPAWNLANLRSALRRTGASTTSIQQLPVLREVLAETAESTEEQEPILDLEPITQGILTMRTVLSTAQREQQRQFFVGQWLDVKDTVNQWLEATVMDIADGKVLVHYHGWPTRWNEWIDFDSDRIAAFRTRTLHTQNPQRMSPVPTMRVPSAPQVGGRDVRCTVIEVRNLMREMMPHIDQLADLCEEDVRRQQQQREERAVNVTVDDASDSSTIPVDRQARDSEVSEVAHLVAPLFDRFGRLLMDSVQYLDPLLYPELRSTSQRQQERRSTALRRGHEGSSQRRTASVSTSMGMQDNSFSIRDLITTSSNLASESNQPRRSIDVHIHAIVAPASLSSLALLTRGNNNGGSSPDTGVSLQMPSTPPIGRSFGFNDTRNSDSRVSDDEGDHSRVPLLGSYRHRSHSQVSDSSRHQQQRAVSRDLDDFLSNDFFGASFSHNDDDSDDESSVSYAHSDVMQSGRSVDRPPSFSGRISSPGTPSDDDSAQNSSGTIGAIPEITTAEEQSQSRASGVASPSNEDGEDGHNGRLSHASAESSSSNSSSGFPTFLEVMRRTLSGVRSFVHNEQSSSLADGTSNQLGLVSGFLVPSSSSSSLSTPPVSPVIRSSIENVTIGRRGSSENSFDEALDLDEVD</sequence>
<evidence type="ECO:0000256" key="1">
    <source>
        <dbReference type="SAM" id="MobiDB-lite"/>
    </source>
</evidence>
<dbReference type="PROSITE" id="PS50053">
    <property type="entry name" value="UBIQUITIN_2"/>
    <property type="match status" value="1"/>
</dbReference>
<feature type="compositionally biased region" description="Polar residues" evidence="1">
    <location>
        <begin position="618"/>
        <end position="634"/>
    </location>
</feature>
<dbReference type="AlphaFoldDB" id="A0A3M6VB46"/>
<feature type="compositionally biased region" description="Basic and acidic residues" evidence="1">
    <location>
        <begin position="494"/>
        <end position="509"/>
    </location>
</feature>
<dbReference type="GO" id="GO:0071818">
    <property type="term" value="C:BAT3 complex"/>
    <property type="evidence" value="ECO:0007669"/>
    <property type="project" value="TreeGrafter"/>
</dbReference>
<feature type="compositionally biased region" description="Polar residues" evidence="1">
    <location>
        <begin position="400"/>
        <end position="411"/>
    </location>
</feature>
<feature type="region of interest" description="Disordered" evidence="1">
    <location>
        <begin position="553"/>
        <end position="661"/>
    </location>
</feature>
<evidence type="ECO:0000259" key="2">
    <source>
        <dbReference type="PROSITE" id="PS50053"/>
    </source>
</evidence>
<feature type="compositionally biased region" description="Polar residues" evidence="1">
    <location>
        <begin position="16"/>
        <end position="25"/>
    </location>
</feature>
<dbReference type="EMBL" id="QLLG01000328">
    <property type="protein sequence ID" value="RMX64235.1"/>
    <property type="molecule type" value="Genomic_DNA"/>
</dbReference>
<dbReference type="Gene3D" id="2.30.30.140">
    <property type="match status" value="1"/>
</dbReference>
<dbReference type="PANTHER" id="PTHR15204">
    <property type="entry name" value="LARGE PROLINE-RICH PROTEIN BAG6"/>
    <property type="match status" value="1"/>
</dbReference>
<organism evidence="3 4">
    <name type="scientific">Peronospora effusa</name>
    <dbReference type="NCBI Taxonomy" id="542832"/>
    <lineage>
        <taxon>Eukaryota</taxon>
        <taxon>Sar</taxon>
        <taxon>Stramenopiles</taxon>
        <taxon>Oomycota</taxon>
        <taxon>Peronosporomycetes</taxon>
        <taxon>Peronosporales</taxon>
        <taxon>Peronosporaceae</taxon>
        <taxon>Peronospora</taxon>
    </lineage>
</organism>
<feature type="region of interest" description="Disordered" evidence="1">
    <location>
        <begin position="378"/>
        <end position="411"/>
    </location>
</feature>
<dbReference type="VEuPathDB" id="FungiDB:DD237_006589"/>
<dbReference type="GO" id="GO:0031593">
    <property type="term" value="F:polyubiquitin modification-dependent protein binding"/>
    <property type="evidence" value="ECO:0007669"/>
    <property type="project" value="TreeGrafter"/>
</dbReference>
<comment type="caution">
    <text evidence="3">The sequence shown here is derived from an EMBL/GenBank/DDBJ whole genome shotgun (WGS) entry which is preliminary data.</text>
</comment>
<feature type="compositionally biased region" description="Basic and acidic residues" evidence="1">
    <location>
        <begin position="383"/>
        <end position="399"/>
    </location>
</feature>
<dbReference type="InterPro" id="IPR000626">
    <property type="entry name" value="Ubiquitin-like_dom"/>
</dbReference>
<dbReference type="PANTHER" id="PTHR15204:SF0">
    <property type="entry name" value="LARGE PROLINE-RICH PROTEIN BAG6"/>
    <property type="match status" value="1"/>
</dbReference>
<evidence type="ECO:0000313" key="4">
    <source>
        <dbReference type="Proteomes" id="UP000282087"/>
    </source>
</evidence>
<feature type="compositionally biased region" description="Polar residues" evidence="1">
    <location>
        <begin position="462"/>
        <end position="479"/>
    </location>
</feature>
<gene>
    <name evidence="3" type="ORF">DD238_005893</name>
</gene>
<keyword evidence="4" id="KW-1185">Reference proteome</keyword>
<feature type="region of interest" description="Disordered" evidence="1">
    <location>
        <begin position="1"/>
        <end position="25"/>
    </location>
</feature>
<proteinExistence type="predicted"/>
<dbReference type="STRING" id="542832.A0A3M6VB46"/>
<dbReference type="SUPFAM" id="SSF54236">
    <property type="entry name" value="Ubiquitin-like"/>
    <property type="match status" value="1"/>
</dbReference>
<feature type="region of interest" description="Disordered" evidence="1">
    <location>
        <begin position="311"/>
        <end position="340"/>
    </location>
</feature>
<dbReference type="SUPFAM" id="SSF63748">
    <property type="entry name" value="Tudor/PWWP/MBT"/>
    <property type="match status" value="1"/>
</dbReference>
<dbReference type="GO" id="GO:0051787">
    <property type="term" value="F:misfolded protein binding"/>
    <property type="evidence" value="ECO:0007669"/>
    <property type="project" value="TreeGrafter"/>
</dbReference>
<reference evidence="3 4" key="1">
    <citation type="submission" date="2018-06" db="EMBL/GenBank/DDBJ databases">
        <title>Comparative genomics of downy mildews reveals potential adaptations to biotrophy.</title>
        <authorList>
            <person name="Fletcher K."/>
            <person name="Klosterman S.J."/>
            <person name="Derevnina L."/>
            <person name="Martin F."/>
            <person name="Koike S."/>
            <person name="Reyes Chin-Wo S."/>
            <person name="Mou B."/>
            <person name="Michelmore R."/>
        </authorList>
    </citation>
    <scope>NUCLEOTIDE SEQUENCE [LARGE SCALE GENOMIC DNA]</scope>
    <source>
        <strain evidence="3 4">R14</strain>
    </source>
</reference>
<name>A0A3M6VB46_9STRA</name>
<dbReference type="SMART" id="SM00213">
    <property type="entry name" value="UBQ"/>
    <property type="match status" value="1"/>
</dbReference>
<dbReference type="GO" id="GO:0036503">
    <property type="term" value="P:ERAD pathway"/>
    <property type="evidence" value="ECO:0007669"/>
    <property type="project" value="TreeGrafter"/>
</dbReference>
<feature type="compositionally biased region" description="Low complexity" evidence="1">
    <location>
        <begin position="646"/>
        <end position="659"/>
    </location>
</feature>